<dbReference type="PROSITE" id="PS00615">
    <property type="entry name" value="C_TYPE_LECTIN_1"/>
    <property type="match status" value="1"/>
</dbReference>
<dbReference type="AlphaFoldDB" id="A0A498MD39"/>
<gene>
    <name evidence="5" type="ORF">ROHU_028074</name>
</gene>
<dbReference type="PANTHER" id="PTHR31025">
    <property type="entry name" value="SI:CH211-196P9.1-RELATED"/>
    <property type="match status" value="1"/>
</dbReference>
<protein>
    <submittedName>
        <fullName evidence="5">Sterile alpha motif domain-containing 3-like protein</fullName>
    </submittedName>
</protein>
<dbReference type="InterPro" id="IPR001304">
    <property type="entry name" value="C-type_lectin-like"/>
</dbReference>
<reference evidence="5 6" key="1">
    <citation type="submission" date="2018-03" db="EMBL/GenBank/DDBJ databases">
        <title>Draft genome sequence of Rohu Carp (Labeo rohita).</title>
        <authorList>
            <person name="Das P."/>
            <person name="Kushwaha B."/>
            <person name="Joshi C.G."/>
            <person name="Kumar D."/>
            <person name="Nagpure N.S."/>
            <person name="Sahoo L."/>
            <person name="Das S.P."/>
            <person name="Bit A."/>
            <person name="Patnaik S."/>
            <person name="Meher P.K."/>
            <person name="Jayasankar P."/>
            <person name="Koringa P.G."/>
            <person name="Patel N.V."/>
            <person name="Hinsu A.T."/>
            <person name="Kumar R."/>
            <person name="Pandey M."/>
            <person name="Agarwal S."/>
            <person name="Srivastava S."/>
            <person name="Singh M."/>
            <person name="Iquebal M.A."/>
            <person name="Jaiswal S."/>
            <person name="Angadi U.B."/>
            <person name="Kumar N."/>
            <person name="Raza M."/>
            <person name="Shah T.M."/>
            <person name="Rai A."/>
            <person name="Jena J.K."/>
        </authorList>
    </citation>
    <scope>NUCLEOTIDE SEQUENCE [LARGE SCALE GENOMIC DNA]</scope>
    <source>
        <strain evidence="5">DASCIFA01</strain>
        <tissue evidence="5">Testis</tissue>
    </source>
</reference>
<proteinExistence type="predicted"/>
<feature type="domain" description="C-type lectin" evidence="4">
    <location>
        <begin position="815"/>
        <end position="922"/>
    </location>
</feature>
<accession>A0A498MD39</accession>
<comment type="caution">
    <text evidence="5">The sequence shown here is derived from an EMBL/GenBank/DDBJ whole genome shotgun (WGS) entry which is preliminary data.</text>
</comment>
<evidence type="ECO:0000313" key="5">
    <source>
        <dbReference type="EMBL" id="RXN15415.1"/>
    </source>
</evidence>
<dbReference type="Pfam" id="PF00059">
    <property type="entry name" value="Lectin_C"/>
    <property type="match status" value="2"/>
</dbReference>
<sequence>MTTERCMGLISERIVLGHHEKLGVLLWPKFKQLWMFTPEEKKEIYESACRELASLPKRAATTEVNAQQNQVEDTEMARYPSTFVTWGLQASHSGYIIKMEAAVKFRVILDHDIKKLCLPGMPHTVKDLEATIKQTYGISMDISLQRKDQDFDDFVTLSSIDDLKDRDTLKVVYVPPVILFTNADVPELPTEDCSVSRSVSENDSVSLPSTSSGSMSAESDETIILSPRSTGMHKPWPTEFPIPKFSYNTELVLQKGNENYLRDGSLLCKEKSYPGVKSNILECLAELIFSYTPYPSDAQRCAVAEALIKKNPCLKEPGSFNGLYGWQQSLKYKVGNYRSKLRVHGIPEVLVNSLKRKCSEDKQPAKNIKKPRKAEVNYLPPHPAGETEDSLESNRLELISETKKKNNSRVINEMMSRTFSLRRQEIVGQAPSVAELLERWPALFEPSQICEEFLRISGISLESTFMSQLDRQTPKLLSLFNAKGGAVGQRIKSQMMTLIQDPSASVEKRREVVLRCLIEYMGERQEDLISVHHSRDETEVHAELGSCSLKIYLCHQPDTIGIIIEGQPVVRGNSTDEQESEMKVCPPKRTKVLLIVFAVCLVFALGGLCILGTLSQTFTCDVNLAVQKLYLFSVRRLTWSDSHAFCVSKGASLVTITSRTEQRILLSKIKEWHWIGLNDLETEGHWVWVNNQTLSETGVHRNDCYYCTNMSVAFVLPVNNHKMNSDYENVVYLPSATASGGKCSQYRDKNTLANFESLNKKHVMVSMQLSAQEKNGTAMKKEFNDLTARYNSLKERLSFFKAQSCNLSVDGWIACRGKLYLFSSDKLNWSRSREDVLVSKIKQTHWIGLNDLETEGRWVWVNNQTLTETKVQFWFSEKQREPDNWSKQDPSGENCASLGDDNGNFQSWFDASCKKKKKFICEKKYRFTPISDSN</sequence>
<evidence type="ECO:0000313" key="6">
    <source>
        <dbReference type="Proteomes" id="UP000290572"/>
    </source>
</evidence>
<feature type="transmembrane region" description="Helical" evidence="3">
    <location>
        <begin position="592"/>
        <end position="614"/>
    </location>
</feature>
<name>A0A498MD39_LABRO</name>
<feature type="domain" description="C-type lectin" evidence="4">
    <location>
        <begin position="630"/>
        <end position="704"/>
    </location>
</feature>
<dbReference type="InterPro" id="IPR018378">
    <property type="entry name" value="C-type_lectin_CS"/>
</dbReference>
<dbReference type="Gene3D" id="3.10.100.10">
    <property type="entry name" value="Mannose-Binding Protein A, subunit A"/>
    <property type="match status" value="2"/>
</dbReference>
<dbReference type="InterPro" id="IPR016186">
    <property type="entry name" value="C-type_lectin-like/link_sf"/>
</dbReference>
<dbReference type="STRING" id="84645.A0A498MD39"/>
<keyword evidence="6" id="KW-1185">Reference proteome</keyword>
<evidence type="ECO:0000256" key="1">
    <source>
        <dbReference type="ARBA" id="ARBA00023157"/>
    </source>
</evidence>
<feature type="region of interest" description="Disordered" evidence="2">
    <location>
        <begin position="361"/>
        <end position="390"/>
    </location>
</feature>
<keyword evidence="3" id="KW-0812">Transmembrane</keyword>
<dbReference type="SMART" id="SM00034">
    <property type="entry name" value="CLECT"/>
    <property type="match status" value="2"/>
</dbReference>
<dbReference type="EMBL" id="QBIY01012854">
    <property type="protein sequence ID" value="RXN15415.1"/>
    <property type="molecule type" value="Genomic_DNA"/>
</dbReference>
<evidence type="ECO:0000256" key="3">
    <source>
        <dbReference type="SAM" id="Phobius"/>
    </source>
</evidence>
<feature type="region of interest" description="Disordered" evidence="2">
    <location>
        <begin position="190"/>
        <end position="219"/>
    </location>
</feature>
<evidence type="ECO:0000256" key="2">
    <source>
        <dbReference type="SAM" id="MobiDB-lite"/>
    </source>
</evidence>
<keyword evidence="3" id="KW-0472">Membrane</keyword>
<feature type="compositionally biased region" description="Polar residues" evidence="2">
    <location>
        <begin position="193"/>
        <end position="217"/>
    </location>
</feature>
<keyword evidence="3" id="KW-1133">Transmembrane helix</keyword>
<dbReference type="SUPFAM" id="SSF56436">
    <property type="entry name" value="C-type lectin-like"/>
    <property type="match status" value="2"/>
</dbReference>
<evidence type="ECO:0000259" key="4">
    <source>
        <dbReference type="PROSITE" id="PS50041"/>
    </source>
</evidence>
<dbReference type="PROSITE" id="PS50041">
    <property type="entry name" value="C_TYPE_LECTIN_2"/>
    <property type="match status" value="2"/>
</dbReference>
<organism evidence="5 6">
    <name type="scientific">Labeo rohita</name>
    <name type="common">Indian major carp</name>
    <name type="synonym">Cyprinus rohita</name>
    <dbReference type="NCBI Taxonomy" id="84645"/>
    <lineage>
        <taxon>Eukaryota</taxon>
        <taxon>Metazoa</taxon>
        <taxon>Chordata</taxon>
        <taxon>Craniata</taxon>
        <taxon>Vertebrata</taxon>
        <taxon>Euteleostomi</taxon>
        <taxon>Actinopterygii</taxon>
        <taxon>Neopterygii</taxon>
        <taxon>Teleostei</taxon>
        <taxon>Ostariophysi</taxon>
        <taxon>Cypriniformes</taxon>
        <taxon>Cyprinidae</taxon>
        <taxon>Labeoninae</taxon>
        <taxon>Labeonini</taxon>
        <taxon>Labeo</taxon>
    </lineage>
</organism>
<keyword evidence="1" id="KW-1015">Disulfide bond</keyword>
<dbReference type="Proteomes" id="UP000290572">
    <property type="component" value="Unassembled WGS sequence"/>
</dbReference>
<dbReference type="InterPro" id="IPR016187">
    <property type="entry name" value="CTDL_fold"/>
</dbReference>
<dbReference type="PANTHER" id="PTHR31025:SF31">
    <property type="entry name" value="SI:CH211-166E11.5"/>
    <property type="match status" value="1"/>
</dbReference>